<accession>A0A914MDC7</accession>
<sequence>MPLYMTFVSGLYPLRLLRVDENGQLLRDENGFCIRCKPGESGEIVRVYTTNTLPQI</sequence>
<organism evidence="1 2">
    <name type="scientific">Meloidogyne incognita</name>
    <name type="common">Southern root-knot nematode worm</name>
    <name type="synonym">Oxyuris incognita</name>
    <dbReference type="NCBI Taxonomy" id="6306"/>
    <lineage>
        <taxon>Eukaryota</taxon>
        <taxon>Metazoa</taxon>
        <taxon>Ecdysozoa</taxon>
        <taxon>Nematoda</taxon>
        <taxon>Chromadorea</taxon>
        <taxon>Rhabditida</taxon>
        <taxon>Tylenchina</taxon>
        <taxon>Tylenchomorpha</taxon>
        <taxon>Tylenchoidea</taxon>
        <taxon>Meloidogynidae</taxon>
        <taxon>Meloidogyninae</taxon>
        <taxon>Meloidogyne</taxon>
        <taxon>Meloidogyne incognita group</taxon>
    </lineage>
</organism>
<evidence type="ECO:0000313" key="2">
    <source>
        <dbReference type="WBParaSite" id="Minc3s01679g25546"/>
    </source>
</evidence>
<dbReference type="Proteomes" id="UP000887563">
    <property type="component" value="Unplaced"/>
</dbReference>
<dbReference type="AlphaFoldDB" id="A0A914MDC7"/>
<protein>
    <submittedName>
        <fullName evidence="2">Uncharacterized protein</fullName>
    </submittedName>
</protein>
<keyword evidence="1" id="KW-1185">Reference proteome</keyword>
<name>A0A914MDC7_MELIC</name>
<dbReference type="WBParaSite" id="Minc3s01679g25546">
    <property type="protein sequence ID" value="Minc3s01679g25546"/>
    <property type="gene ID" value="Minc3s01679g25546"/>
</dbReference>
<proteinExistence type="predicted"/>
<reference evidence="2" key="1">
    <citation type="submission" date="2022-11" db="UniProtKB">
        <authorList>
            <consortium name="WormBaseParasite"/>
        </authorList>
    </citation>
    <scope>IDENTIFICATION</scope>
</reference>
<evidence type="ECO:0000313" key="1">
    <source>
        <dbReference type="Proteomes" id="UP000887563"/>
    </source>
</evidence>